<keyword evidence="6 17" id="KW-0812">Transmembrane</keyword>
<dbReference type="PROSITE" id="PS50893">
    <property type="entry name" value="ABC_TRANSPORTER_2"/>
    <property type="match status" value="2"/>
</dbReference>
<dbReference type="GO" id="GO:0015431">
    <property type="term" value="F:ABC-type glutathione S-conjugate transporter activity"/>
    <property type="evidence" value="ECO:0007669"/>
    <property type="project" value="UniProtKB-EC"/>
</dbReference>
<reference evidence="20" key="2">
    <citation type="submission" date="2022-10" db="EMBL/GenBank/DDBJ databases">
        <authorList>
            <consortium name="ENA_rothamsted_submissions"/>
            <consortium name="culmorum"/>
            <person name="King R."/>
        </authorList>
    </citation>
    <scope>NUCLEOTIDE SEQUENCE</scope>
</reference>
<dbReference type="InterPro" id="IPR017871">
    <property type="entry name" value="ABC_transporter-like_CS"/>
</dbReference>
<keyword evidence="21" id="KW-1185">Reference proteome</keyword>
<feature type="transmembrane region" description="Helical" evidence="17">
    <location>
        <begin position="127"/>
        <end position="144"/>
    </location>
</feature>
<dbReference type="PROSITE" id="PS00211">
    <property type="entry name" value="ABC_TRANSPORTER_1"/>
    <property type="match status" value="2"/>
</dbReference>
<evidence type="ECO:0000256" key="1">
    <source>
        <dbReference type="ARBA" id="ARBA00004128"/>
    </source>
</evidence>
<dbReference type="EC" id="7.6.2.3" evidence="13"/>
<gene>
    <name evidence="20" type="ORF">CHIRRI_LOCUS169</name>
</gene>
<dbReference type="Gene3D" id="1.20.1560.10">
    <property type="entry name" value="ABC transporter type 1, transmembrane domain"/>
    <property type="match status" value="2"/>
</dbReference>
<evidence type="ECO:0000313" key="21">
    <source>
        <dbReference type="Proteomes" id="UP001153620"/>
    </source>
</evidence>
<feature type="domain" description="ABC transmembrane type-1" evidence="19">
    <location>
        <begin position="315"/>
        <end position="595"/>
    </location>
</feature>
<dbReference type="Gene3D" id="3.40.50.300">
    <property type="entry name" value="P-loop containing nucleotide triphosphate hydrolases"/>
    <property type="match status" value="2"/>
</dbReference>
<feature type="domain" description="ABC transporter" evidence="18">
    <location>
        <begin position="627"/>
        <end position="850"/>
    </location>
</feature>
<dbReference type="GO" id="GO:0005774">
    <property type="term" value="C:vacuolar membrane"/>
    <property type="evidence" value="ECO:0007669"/>
    <property type="project" value="UniProtKB-SubCell"/>
</dbReference>
<dbReference type="NCBIfam" id="TIGR00957">
    <property type="entry name" value="MRP_assoc_pro"/>
    <property type="match status" value="1"/>
</dbReference>
<dbReference type="InterPro" id="IPR036640">
    <property type="entry name" value="ABC1_TM_sf"/>
</dbReference>
<keyword evidence="12 17" id="KW-0472">Membrane</keyword>
<feature type="region of interest" description="Disordered" evidence="16">
    <location>
        <begin position="884"/>
        <end position="945"/>
    </location>
</feature>
<dbReference type="PANTHER" id="PTHR24223:SF443">
    <property type="entry name" value="MULTIDRUG-RESISTANCE LIKE PROTEIN 1, ISOFORM I"/>
    <property type="match status" value="1"/>
</dbReference>
<proteinExistence type="inferred from homology"/>
<evidence type="ECO:0000259" key="18">
    <source>
        <dbReference type="PROSITE" id="PS50893"/>
    </source>
</evidence>
<name>A0A9N9WMR4_9DIPT</name>
<dbReference type="Pfam" id="PF00005">
    <property type="entry name" value="ABC_tran"/>
    <property type="match status" value="2"/>
</dbReference>
<dbReference type="FunFam" id="3.40.50.300:FF:000074">
    <property type="entry name" value="Multidrug resistance-associated protein 5 isoform 1"/>
    <property type="match status" value="1"/>
</dbReference>
<dbReference type="FunFam" id="1.20.1560.10:FF:000001">
    <property type="entry name" value="ATP-binding cassette subfamily C member 1"/>
    <property type="match status" value="1"/>
</dbReference>
<dbReference type="Pfam" id="PF00664">
    <property type="entry name" value="ABC_membrane"/>
    <property type="match status" value="2"/>
</dbReference>
<dbReference type="GO" id="GO:0005886">
    <property type="term" value="C:plasma membrane"/>
    <property type="evidence" value="ECO:0007669"/>
    <property type="project" value="UniProtKB-SubCell"/>
</dbReference>
<dbReference type="PROSITE" id="PS50929">
    <property type="entry name" value="ABC_TM1F"/>
    <property type="match status" value="2"/>
</dbReference>
<evidence type="ECO:0000256" key="3">
    <source>
        <dbReference type="ARBA" id="ARBA00009726"/>
    </source>
</evidence>
<feature type="compositionally biased region" description="Low complexity" evidence="16">
    <location>
        <begin position="886"/>
        <end position="909"/>
    </location>
</feature>
<dbReference type="InterPro" id="IPR003439">
    <property type="entry name" value="ABC_transporter-like_ATP-bd"/>
</dbReference>
<evidence type="ECO:0000256" key="7">
    <source>
        <dbReference type="ARBA" id="ARBA00022737"/>
    </source>
</evidence>
<feature type="transmembrane region" description="Helical" evidence="17">
    <location>
        <begin position="31"/>
        <end position="50"/>
    </location>
</feature>
<keyword evidence="15" id="KW-0175">Coiled coil</keyword>
<evidence type="ECO:0000256" key="9">
    <source>
        <dbReference type="ARBA" id="ARBA00022840"/>
    </source>
</evidence>
<feature type="transmembrane region" description="Helical" evidence="17">
    <location>
        <begin position="70"/>
        <end position="92"/>
    </location>
</feature>
<feature type="compositionally biased region" description="Basic and acidic residues" evidence="16">
    <location>
        <begin position="914"/>
        <end position="933"/>
    </location>
</feature>
<dbReference type="GO" id="GO:0005524">
    <property type="term" value="F:ATP binding"/>
    <property type="evidence" value="ECO:0007669"/>
    <property type="project" value="UniProtKB-KW"/>
</dbReference>
<evidence type="ECO:0000313" key="20">
    <source>
        <dbReference type="EMBL" id="CAG9797169.1"/>
    </source>
</evidence>
<evidence type="ECO:0000256" key="14">
    <source>
        <dbReference type="ARBA" id="ARBA00047523"/>
    </source>
</evidence>
<feature type="domain" description="ABC transmembrane type-1" evidence="19">
    <location>
        <begin position="972"/>
        <end position="1251"/>
    </location>
</feature>
<feature type="transmembrane region" description="Helical" evidence="17">
    <location>
        <begin position="1091"/>
        <end position="1124"/>
    </location>
</feature>
<keyword evidence="7" id="KW-0677">Repeat</keyword>
<feature type="transmembrane region" description="Helical" evidence="17">
    <location>
        <begin position="1011"/>
        <end position="1040"/>
    </location>
</feature>
<evidence type="ECO:0000259" key="19">
    <source>
        <dbReference type="PROSITE" id="PS50929"/>
    </source>
</evidence>
<dbReference type="CDD" id="cd03244">
    <property type="entry name" value="ABCC_MRP_domain2"/>
    <property type="match status" value="1"/>
</dbReference>
<feature type="transmembrane region" description="Helical" evidence="17">
    <location>
        <begin position="98"/>
        <end position="115"/>
    </location>
</feature>
<dbReference type="Proteomes" id="UP001153620">
    <property type="component" value="Chromosome 1"/>
</dbReference>
<dbReference type="InterPro" id="IPR005292">
    <property type="entry name" value="MRP"/>
</dbReference>
<organism evidence="20 21">
    <name type="scientific">Chironomus riparius</name>
    <dbReference type="NCBI Taxonomy" id="315576"/>
    <lineage>
        <taxon>Eukaryota</taxon>
        <taxon>Metazoa</taxon>
        <taxon>Ecdysozoa</taxon>
        <taxon>Arthropoda</taxon>
        <taxon>Hexapoda</taxon>
        <taxon>Insecta</taxon>
        <taxon>Pterygota</taxon>
        <taxon>Neoptera</taxon>
        <taxon>Endopterygota</taxon>
        <taxon>Diptera</taxon>
        <taxon>Nematocera</taxon>
        <taxon>Chironomoidea</taxon>
        <taxon>Chironomidae</taxon>
        <taxon>Chironominae</taxon>
        <taxon>Chironomus</taxon>
    </lineage>
</organism>
<accession>A0A9N9WMR4</accession>
<feature type="transmembrane region" description="Helical" evidence="17">
    <location>
        <begin position="967"/>
        <end position="991"/>
    </location>
</feature>
<feature type="transmembrane region" description="Helical" evidence="17">
    <location>
        <begin position="171"/>
        <end position="190"/>
    </location>
</feature>
<dbReference type="InterPro" id="IPR027417">
    <property type="entry name" value="P-loop_NTPase"/>
</dbReference>
<evidence type="ECO:0000256" key="17">
    <source>
        <dbReference type="SAM" id="Phobius"/>
    </source>
</evidence>
<keyword evidence="10" id="KW-1278">Translocase</keyword>
<dbReference type="SUPFAM" id="SSF52540">
    <property type="entry name" value="P-loop containing nucleoside triphosphate hydrolases"/>
    <property type="match status" value="2"/>
</dbReference>
<dbReference type="SUPFAM" id="SSF90123">
    <property type="entry name" value="ABC transporter transmembrane region"/>
    <property type="match status" value="2"/>
</dbReference>
<evidence type="ECO:0000256" key="11">
    <source>
        <dbReference type="ARBA" id="ARBA00022989"/>
    </source>
</evidence>
<dbReference type="CDD" id="cd18595">
    <property type="entry name" value="ABC_6TM_MRP1_2_3_6_D1_like"/>
    <property type="match status" value="1"/>
</dbReference>
<dbReference type="EMBL" id="OU895877">
    <property type="protein sequence ID" value="CAG9797169.1"/>
    <property type="molecule type" value="Genomic_DNA"/>
</dbReference>
<feature type="transmembrane region" description="Helical" evidence="17">
    <location>
        <begin position="538"/>
        <end position="558"/>
    </location>
</feature>
<feature type="transmembrane region" description="Helical" evidence="17">
    <location>
        <begin position="351"/>
        <end position="372"/>
    </location>
</feature>
<evidence type="ECO:0000256" key="13">
    <source>
        <dbReference type="ARBA" id="ARBA00024220"/>
    </source>
</evidence>
<evidence type="ECO:0000256" key="15">
    <source>
        <dbReference type="SAM" id="Coils"/>
    </source>
</evidence>
<comment type="subcellular location">
    <subcellularLocation>
        <location evidence="2">Cell membrane</location>
        <topology evidence="2">Multi-pass membrane protein</topology>
    </subcellularLocation>
    <subcellularLocation>
        <location evidence="1">Vacuole membrane</location>
        <topology evidence="1">Multi-pass membrane protein</topology>
    </subcellularLocation>
</comment>
<dbReference type="InterPro" id="IPR003593">
    <property type="entry name" value="AAA+_ATPase"/>
</dbReference>
<feature type="transmembrane region" description="Helical" evidence="17">
    <location>
        <begin position="1194"/>
        <end position="1214"/>
    </location>
</feature>
<keyword evidence="11 17" id="KW-1133">Transmembrane helix</keyword>
<evidence type="ECO:0000256" key="5">
    <source>
        <dbReference type="ARBA" id="ARBA00022475"/>
    </source>
</evidence>
<keyword evidence="5" id="KW-1003">Cell membrane</keyword>
<feature type="domain" description="ABC transporter" evidence="18">
    <location>
        <begin position="1287"/>
        <end position="1521"/>
    </location>
</feature>
<dbReference type="InterPro" id="IPR011527">
    <property type="entry name" value="ABC1_TM_dom"/>
</dbReference>
<evidence type="ECO:0000256" key="4">
    <source>
        <dbReference type="ARBA" id="ARBA00022448"/>
    </source>
</evidence>
<evidence type="ECO:0000256" key="6">
    <source>
        <dbReference type="ARBA" id="ARBA00022692"/>
    </source>
</evidence>
<evidence type="ECO:0000256" key="16">
    <source>
        <dbReference type="SAM" id="MobiDB-lite"/>
    </source>
</evidence>
<keyword evidence="4" id="KW-0813">Transport</keyword>
<dbReference type="GO" id="GO:0016887">
    <property type="term" value="F:ATP hydrolysis activity"/>
    <property type="evidence" value="ECO:0007669"/>
    <property type="project" value="InterPro"/>
</dbReference>
<dbReference type="SMART" id="SM00382">
    <property type="entry name" value="AAA"/>
    <property type="match status" value="2"/>
</dbReference>
<dbReference type="CDD" id="cd18603">
    <property type="entry name" value="ABC_6TM_MRP1_2_3_6_D2_like"/>
    <property type="match status" value="1"/>
</dbReference>
<dbReference type="FunFam" id="3.40.50.300:FF:000812">
    <property type="entry name" value="multidrug resistance-associated protein 1 isoform X15"/>
    <property type="match status" value="1"/>
</dbReference>
<keyword evidence="9" id="KW-0067">ATP-binding</keyword>
<feature type="transmembrane region" description="Helical" evidence="17">
    <location>
        <begin position="452"/>
        <end position="470"/>
    </location>
</feature>
<evidence type="ECO:0000256" key="8">
    <source>
        <dbReference type="ARBA" id="ARBA00022741"/>
    </source>
</evidence>
<evidence type="ECO:0000256" key="10">
    <source>
        <dbReference type="ARBA" id="ARBA00022967"/>
    </source>
</evidence>
<evidence type="ECO:0000256" key="2">
    <source>
        <dbReference type="ARBA" id="ARBA00004651"/>
    </source>
</evidence>
<comment type="catalytic activity">
    <reaction evidence="14">
        <text>leukotriene C4(in) + ATP + H2O = leukotriene C4(out) + ADP + phosphate + H(+)</text>
        <dbReference type="Rhea" id="RHEA:38963"/>
        <dbReference type="ChEBI" id="CHEBI:15377"/>
        <dbReference type="ChEBI" id="CHEBI:15378"/>
        <dbReference type="ChEBI" id="CHEBI:30616"/>
        <dbReference type="ChEBI" id="CHEBI:43474"/>
        <dbReference type="ChEBI" id="CHEBI:57973"/>
        <dbReference type="ChEBI" id="CHEBI:456216"/>
    </reaction>
    <physiologicalReaction direction="left-to-right" evidence="14">
        <dbReference type="Rhea" id="RHEA:38964"/>
    </physiologicalReaction>
</comment>
<protein>
    <recommendedName>
        <fullName evidence="13">ABC-type glutathione-S-conjugate transporter</fullName>
        <ecNumber evidence="13">7.6.2.3</ecNumber>
    </recommendedName>
</protein>
<comment type="similarity">
    <text evidence="3">Belongs to the ABC transporter superfamily. ABCC family. Conjugate transporter (TC 3.A.1.208) subfamily.</text>
</comment>
<feature type="coiled-coil region" evidence="15">
    <location>
        <begin position="845"/>
        <end position="879"/>
    </location>
</feature>
<keyword evidence="8" id="KW-0547">Nucleotide-binding</keyword>
<sequence>MDEFCGSEFWNRTITWDTETPDFTRCFEQTALVWTPCAFLWVFAGLEIFYMRNSKDRNIPTNFLNLSKLILTAAITILTIVDLVYAIAYSGVAYPVHFYTPVIKIASFILAGVLVHFNRLYGMRTSGLLFLFWLFMVLFNIPRLRTEIRISNESGELDEEDKMFEDEHFNFVSFIVFFATSVLVLILNCFSDARPQQMKYEMGEKPCPELSAGFPSKLLFHWFDSFIWRGFRRPLENDDLWQMNPEDTSAEVAPCFLKYWNQSVAKNSQIAPAPTSQAASFKKSSEGINFSNVKAKKPSSILPALIKAFGATFMFGSCLKLFNDLLTFASPQILRLLIDYVSNDEETWKGYLYAGLLFGVASTQTLFLAQYFHRMFLVGLRIRTALISAIFRKALILSNSARKESTVGEIVNLMAVDAQRFMDLVTYLNMIWSAPLQISLAIYFLWQILGPSVLSGLAVMIVLIPVNGVIANKAKNLQIKQMKNKDERVKLMNEILNGIKVLKLYAWEPSFEDQVLKIRNKEVHVLKQAAYLNAGTSFIWSCAPFMVALCSFATYVLVDDNNVLDAKTAFTSLALFNILRFPLSMLPMLISNMVQTSVSVKRINKFMNGEELDPNNVQHEESEKNPLVIENGTFSWGEENSVLKNINLQIESKKCVAIVGQVGSGKSSLISAFLGEMDKISGRVNTHGKIAYVPQQSWIQNATLQDNILFGKPMDRKRYEQIIHACALNPDLEILPGGDQTEIGEKGINLSGGQKQRVSLARAVYNDSDVYFFDDPLSAVDSHVGKHIFEEVIGPKGILSKKTRVLVTHGITYLPECDGIFVLKDGEVSEHGTYKELLEKKGAFAEFLIQHLQEVNEEVEDINEIKAQLEETITNEELKAKFERAISTQRSRSDSTSSGSSGKISRQASTNSESELRQRRTSESPAKGAEDVKQNGTAQNKLIETEKSETGSVKWEVYKHYLKSIGWTLAGATVFLNMIFQGFAIGSNIWLSKWSSDNTTTEDIGKRNMYLGVYASFGLGQVFASFASSIIFALGCIYASKQMHNILLTNVMRWPMEMFDQTPIGRILNRFSKEIDTVDILLPQNLKSWMLQFFAVMATIAVISISTPIFLVVIVPIAILYYFVQRFYVATSRQLKRLESVSRSPIYSHFGESITGTSTIRAYGVQPRFIEESESKVDFNQVCYFPSIIANRWLAIRLEMVGNLIILFAAMFAVMGKDSLSPGLVGLSVSYALSVTQTLNWLVRMSSDVETNIVAVERIKEYGETKQEAAWENNAVLPANWPEEGKIQFQDFQVRYREGLDLVLRGINFDVKGGEKVGIVGRTGAGKSSLTLSLFRIIESAGGKIIIDGHEISKLGLHSLRSRLTIIPQDPVLFSGTLRMNLDPFDRYNDDEVWRSLEHAHLKHFVKGLAAGINHEITEGGENLSVGQRQLVCLARALLRKTKVLVLDEATAAVDLETDDLIQKTIRTEFIGCTVLVIAHRLNTILDSDKVIVLDKGQIVEYAPPNELLQNKSSAFYSMAKDANLVN</sequence>
<dbReference type="Pfam" id="PF24357">
    <property type="entry name" value="TMD0_ABC"/>
    <property type="match status" value="1"/>
</dbReference>
<dbReference type="PANTHER" id="PTHR24223">
    <property type="entry name" value="ATP-BINDING CASSETTE SUB-FAMILY C"/>
    <property type="match status" value="1"/>
</dbReference>
<dbReference type="InterPro" id="IPR056227">
    <property type="entry name" value="TMD0_ABC"/>
</dbReference>
<dbReference type="FunFam" id="1.20.1560.10:FF:000041">
    <property type="entry name" value="Multidrug-Resistance like protein 1, isoform C"/>
    <property type="match status" value="1"/>
</dbReference>
<dbReference type="OrthoDB" id="6500128at2759"/>
<feature type="transmembrane region" description="Helical" evidence="17">
    <location>
        <begin position="304"/>
        <end position="322"/>
    </location>
</feature>
<feature type="transmembrane region" description="Helical" evidence="17">
    <location>
        <begin position="424"/>
        <end position="446"/>
    </location>
</feature>
<dbReference type="CDD" id="cd03250">
    <property type="entry name" value="ABCC_MRP_domain1"/>
    <property type="match status" value="1"/>
</dbReference>
<evidence type="ECO:0000256" key="12">
    <source>
        <dbReference type="ARBA" id="ARBA00023136"/>
    </source>
</evidence>
<dbReference type="InterPro" id="IPR050173">
    <property type="entry name" value="ABC_transporter_C-like"/>
</dbReference>
<reference evidence="20" key="1">
    <citation type="submission" date="2022-01" db="EMBL/GenBank/DDBJ databases">
        <authorList>
            <person name="King R."/>
        </authorList>
    </citation>
    <scope>NUCLEOTIDE SEQUENCE</scope>
</reference>